<protein>
    <recommendedName>
        <fullName evidence="3">Lipoprotein</fullName>
    </recommendedName>
</protein>
<organism evidence="1 2">
    <name type="scientific">Thauera sedimentorum</name>
    <dbReference type="NCBI Taxonomy" id="2767595"/>
    <lineage>
        <taxon>Bacteria</taxon>
        <taxon>Pseudomonadati</taxon>
        <taxon>Pseudomonadota</taxon>
        <taxon>Betaproteobacteria</taxon>
        <taxon>Rhodocyclales</taxon>
        <taxon>Zoogloeaceae</taxon>
        <taxon>Thauera</taxon>
    </lineage>
</organism>
<dbReference type="RefSeq" id="WP_187716510.1">
    <property type="nucleotide sequence ID" value="NZ_JACTAH010000001.1"/>
</dbReference>
<accession>A0ABR9B654</accession>
<sequence length="248" mass="27848">MAAVLLSATLSSCSIRTHDEIECGLPEGSSFILRSSYDWYPLARFVPHTAERLNESGILSYYKVKSSRIEIGPTSAVYGIRDYDNPQLARQRCAMYGLINKAPYKALTSYKAPGSSTFTRLNQDRDLFFSASLGGNPPNHIRDALKRLKASYGGSAIIWRPEKVIIEIALETEDSSPPLTVAVYRIESLDGGQTWTNPHVTTETEAFELGRTFDEQCFIARLIRIDDRRFKPDFPDCPVAFALPERKQ</sequence>
<keyword evidence="2" id="KW-1185">Reference proteome</keyword>
<evidence type="ECO:0000313" key="2">
    <source>
        <dbReference type="Proteomes" id="UP000603602"/>
    </source>
</evidence>
<gene>
    <name evidence="1" type="ORF">IFO67_02135</name>
</gene>
<dbReference type="EMBL" id="JACYTO010000001">
    <property type="protein sequence ID" value="MBD8501671.1"/>
    <property type="molecule type" value="Genomic_DNA"/>
</dbReference>
<evidence type="ECO:0008006" key="3">
    <source>
        <dbReference type="Google" id="ProtNLM"/>
    </source>
</evidence>
<evidence type="ECO:0000313" key="1">
    <source>
        <dbReference type="EMBL" id="MBD8501671.1"/>
    </source>
</evidence>
<dbReference type="Proteomes" id="UP000603602">
    <property type="component" value="Unassembled WGS sequence"/>
</dbReference>
<proteinExistence type="predicted"/>
<comment type="caution">
    <text evidence="1">The sequence shown here is derived from an EMBL/GenBank/DDBJ whole genome shotgun (WGS) entry which is preliminary data.</text>
</comment>
<name>A0ABR9B654_9RHOO</name>
<reference evidence="2" key="1">
    <citation type="submission" date="2023-07" db="EMBL/GenBank/DDBJ databases">
        <title>Thauera sp. CAU 1555 isolated from sand of Yaerae Beach.</title>
        <authorList>
            <person name="Kim W."/>
        </authorList>
    </citation>
    <scope>NUCLEOTIDE SEQUENCE [LARGE SCALE GENOMIC DNA]</scope>
    <source>
        <strain evidence="2">CAU 1555</strain>
    </source>
</reference>